<dbReference type="EMBL" id="JAAMPC010000008">
    <property type="protein sequence ID" value="KAG2299454.1"/>
    <property type="molecule type" value="Genomic_DNA"/>
</dbReference>
<protein>
    <submittedName>
        <fullName evidence="1">Uncharacterized protein</fullName>
    </submittedName>
</protein>
<organism evidence="1 2">
    <name type="scientific">Brassica carinata</name>
    <name type="common">Ethiopian mustard</name>
    <name type="synonym">Abyssinian cabbage</name>
    <dbReference type="NCBI Taxonomy" id="52824"/>
    <lineage>
        <taxon>Eukaryota</taxon>
        <taxon>Viridiplantae</taxon>
        <taxon>Streptophyta</taxon>
        <taxon>Embryophyta</taxon>
        <taxon>Tracheophyta</taxon>
        <taxon>Spermatophyta</taxon>
        <taxon>Magnoliopsida</taxon>
        <taxon>eudicotyledons</taxon>
        <taxon>Gunneridae</taxon>
        <taxon>Pentapetalae</taxon>
        <taxon>rosids</taxon>
        <taxon>malvids</taxon>
        <taxon>Brassicales</taxon>
        <taxon>Brassicaceae</taxon>
        <taxon>Brassiceae</taxon>
        <taxon>Brassica</taxon>
    </lineage>
</organism>
<proteinExistence type="predicted"/>
<evidence type="ECO:0000313" key="2">
    <source>
        <dbReference type="Proteomes" id="UP000886595"/>
    </source>
</evidence>
<dbReference type="AlphaFoldDB" id="A0A8X7S8E3"/>
<dbReference type="Proteomes" id="UP000886595">
    <property type="component" value="Unassembled WGS sequence"/>
</dbReference>
<name>A0A8X7S8E3_BRACI</name>
<evidence type="ECO:0000313" key="1">
    <source>
        <dbReference type="EMBL" id="KAG2299454.1"/>
    </source>
</evidence>
<comment type="caution">
    <text evidence="1">The sequence shown here is derived from an EMBL/GenBank/DDBJ whole genome shotgun (WGS) entry which is preliminary data.</text>
</comment>
<sequence length="72" mass="8400">METNSTVLYFTCEMADKMNFTTTQEAYLTGKRESEELYRAILEMYKIQTIALEAKHADEIEVCRIEAKLELV</sequence>
<keyword evidence="2" id="KW-1185">Reference proteome</keyword>
<reference evidence="1 2" key="1">
    <citation type="submission" date="2020-02" db="EMBL/GenBank/DDBJ databases">
        <authorList>
            <person name="Ma Q."/>
            <person name="Huang Y."/>
            <person name="Song X."/>
            <person name="Pei D."/>
        </authorList>
    </citation>
    <scope>NUCLEOTIDE SEQUENCE [LARGE SCALE GENOMIC DNA]</scope>
    <source>
        <strain evidence="1">Sxm20200214</strain>
        <tissue evidence="1">Leaf</tissue>
    </source>
</reference>
<accession>A0A8X7S8E3</accession>
<gene>
    <name evidence="1" type="ORF">Bca52824_035926</name>
</gene>